<evidence type="ECO:0000313" key="3">
    <source>
        <dbReference type="EMBL" id="SDK64899.1"/>
    </source>
</evidence>
<sequence>MNSSQSEHLQKLVAEINSVKKDKAEKLVQLIKHITTISFGMLTVLVAFKPENSNCFQEILFSVILSAIGASIISGIIYMYSIVDELNEYLKIHLRHFDIRLSGDYDSYLRGEIPKKWYFNFSKVFFYLSSLIVVILLVTYGIIS</sequence>
<keyword evidence="1" id="KW-0472">Membrane</keyword>
<proteinExistence type="predicted"/>
<gene>
    <name evidence="2" type="ORF">SAMN04487935_3843</name>
    <name evidence="3" type="ORF">SAMN04487935_3849</name>
</gene>
<dbReference type="AlphaFoldDB" id="A0A1G9DL02"/>
<evidence type="ECO:0000256" key="1">
    <source>
        <dbReference type="SAM" id="Phobius"/>
    </source>
</evidence>
<keyword evidence="1" id="KW-0812">Transmembrane</keyword>
<name>A0A1G9DL02_9FLAO</name>
<dbReference type="Proteomes" id="UP000199580">
    <property type="component" value="Unassembled WGS sequence"/>
</dbReference>
<keyword evidence="1" id="KW-1133">Transmembrane helix</keyword>
<dbReference type="OrthoDB" id="10015203at2"/>
<organism evidence="2 4">
    <name type="scientific">Flavobacterium noncentrifugens</name>
    <dbReference type="NCBI Taxonomy" id="1128970"/>
    <lineage>
        <taxon>Bacteria</taxon>
        <taxon>Pseudomonadati</taxon>
        <taxon>Bacteroidota</taxon>
        <taxon>Flavobacteriia</taxon>
        <taxon>Flavobacteriales</taxon>
        <taxon>Flavobacteriaceae</taxon>
        <taxon>Flavobacterium</taxon>
    </lineage>
</organism>
<reference evidence="2 4" key="1">
    <citation type="submission" date="2016-10" db="EMBL/GenBank/DDBJ databases">
        <authorList>
            <person name="de Groot N.N."/>
        </authorList>
    </citation>
    <scope>NUCLEOTIDE SEQUENCE [LARGE SCALE GENOMIC DNA]</scope>
    <source>
        <strain evidence="2 4">CGMCC 1.10076</strain>
    </source>
</reference>
<dbReference type="EMBL" id="FNEZ01000015">
    <property type="protein sequence ID" value="SDK64567.1"/>
    <property type="molecule type" value="Genomic_DNA"/>
</dbReference>
<dbReference type="STRING" id="1128970.SAMN04487935_3843"/>
<feature type="transmembrane region" description="Helical" evidence="1">
    <location>
        <begin position="30"/>
        <end position="48"/>
    </location>
</feature>
<dbReference type="RefSeq" id="WP_091399512.1">
    <property type="nucleotide sequence ID" value="NZ_BKAI01000022.1"/>
</dbReference>
<feature type="transmembrane region" description="Helical" evidence="1">
    <location>
        <begin position="124"/>
        <end position="143"/>
    </location>
</feature>
<evidence type="ECO:0000313" key="2">
    <source>
        <dbReference type="EMBL" id="SDK64567.1"/>
    </source>
</evidence>
<accession>A0A1G9DL02</accession>
<protein>
    <submittedName>
        <fullName evidence="2">Uncharacterized protein</fullName>
    </submittedName>
</protein>
<evidence type="ECO:0000313" key="4">
    <source>
        <dbReference type="Proteomes" id="UP000199580"/>
    </source>
</evidence>
<feature type="transmembrane region" description="Helical" evidence="1">
    <location>
        <begin position="60"/>
        <end position="80"/>
    </location>
</feature>
<dbReference type="EMBL" id="FNEZ01000016">
    <property type="protein sequence ID" value="SDK64899.1"/>
    <property type="molecule type" value="Genomic_DNA"/>
</dbReference>
<keyword evidence="4" id="KW-1185">Reference proteome</keyword>